<dbReference type="EMBL" id="LUXO01000014">
    <property type="protein sequence ID" value="KZV05374.1"/>
    <property type="molecule type" value="Genomic_DNA"/>
</dbReference>
<name>A0AAW3RIZ2_LACPN</name>
<organism evidence="2 3">
    <name type="scientific">Lactiplantibacillus plantarum</name>
    <name type="common">Lactobacillus plantarum</name>
    <dbReference type="NCBI Taxonomy" id="1590"/>
    <lineage>
        <taxon>Bacteria</taxon>
        <taxon>Bacillati</taxon>
        <taxon>Bacillota</taxon>
        <taxon>Bacilli</taxon>
        <taxon>Lactobacillales</taxon>
        <taxon>Lactobacillaceae</taxon>
        <taxon>Lactiplantibacillus</taxon>
    </lineage>
</organism>
<dbReference type="Proteomes" id="UP000076872">
    <property type="component" value="Unassembled WGS sequence"/>
</dbReference>
<protein>
    <submittedName>
        <fullName evidence="2">Uncharacterized protein</fullName>
    </submittedName>
</protein>
<reference evidence="2 3" key="1">
    <citation type="submission" date="2016-03" db="EMBL/GenBank/DDBJ databases">
        <title>Comparative genomics of 54 Lactobacillus plantarum strains reveals genomic uncoupling from niche constraints.</title>
        <authorList>
            <person name="Martino M.E."/>
        </authorList>
    </citation>
    <scope>NUCLEOTIDE SEQUENCE [LARGE SCALE GENOMIC DNA]</scope>
    <source>
        <strain evidence="2 3">NAB2</strain>
    </source>
</reference>
<proteinExistence type="predicted"/>
<keyword evidence="1" id="KW-0812">Transmembrane</keyword>
<accession>A0AAW3RIZ2</accession>
<feature type="transmembrane region" description="Helical" evidence="1">
    <location>
        <begin position="110"/>
        <end position="129"/>
    </location>
</feature>
<comment type="caution">
    <text evidence="2">The sequence shown here is derived from an EMBL/GenBank/DDBJ whole genome shotgun (WGS) entry which is preliminary data.</text>
</comment>
<evidence type="ECO:0000313" key="3">
    <source>
        <dbReference type="Proteomes" id="UP000076872"/>
    </source>
</evidence>
<gene>
    <name evidence="2" type="ORF">NAB2_0666</name>
</gene>
<feature type="transmembrane region" description="Helical" evidence="1">
    <location>
        <begin position="58"/>
        <end position="78"/>
    </location>
</feature>
<keyword evidence="1" id="KW-1133">Transmembrane helix</keyword>
<dbReference type="AlphaFoldDB" id="A0AAW3RIZ2"/>
<sequence>MLKMDLRKLINYFSSKSRIERKEKIIAYKNKKYNDYSDAELQLKIDELEDKEKNTKGILSFINVALLTLIAGVITYVFKKISLFILTSYHLKPQQMDSVVTVQLGQLIDIGMGGIFILMMLIIIVCYNIKRNNRATTIRYLKKRLNGDSGNGL</sequence>
<keyword evidence="1" id="KW-0472">Membrane</keyword>
<evidence type="ECO:0000313" key="2">
    <source>
        <dbReference type="EMBL" id="KZV05374.1"/>
    </source>
</evidence>
<evidence type="ECO:0000256" key="1">
    <source>
        <dbReference type="SAM" id="Phobius"/>
    </source>
</evidence>
<dbReference type="RefSeq" id="WP_063491173.1">
    <property type="nucleotide sequence ID" value="NZ_BLJR01000026.1"/>
</dbReference>